<feature type="domain" description="DUF4010" evidence="3">
    <location>
        <begin position="191"/>
        <end position="402"/>
    </location>
</feature>
<dbReference type="Pfam" id="PF13194">
    <property type="entry name" value="DUF4010"/>
    <property type="match status" value="1"/>
</dbReference>
<evidence type="ECO:0000256" key="1">
    <source>
        <dbReference type="SAM" id="Phobius"/>
    </source>
</evidence>
<evidence type="ECO:0000313" key="5">
    <source>
        <dbReference type="Proteomes" id="UP000298049"/>
    </source>
</evidence>
<name>A0A4P7XKL7_9ALTE</name>
<feature type="transmembrane region" description="Helical" evidence="1">
    <location>
        <begin position="71"/>
        <end position="90"/>
    </location>
</feature>
<dbReference type="KEGG" id="hmi:soil367_14495"/>
<dbReference type="InterPro" id="IPR049177">
    <property type="entry name" value="MgtC_SapB_SrpB_YhiD_N"/>
</dbReference>
<feature type="transmembrane region" description="Helical" evidence="1">
    <location>
        <begin position="215"/>
        <end position="233"/>
    </location>
</feature>
<gene>
    <name evidence="4" type="ORF">soil367_14495</name>
</gene>
<feature type="transmembrane region" description="Helical" evidence="1">
    <location>
        <begin position="408"/>
        <end position="430"/>
    </location>
</feature>
<feature type="transmembrane region" description="Helical" evidence="1">
    <location>
        <begin position="97"/>
        <end position="116"/>
    </location>
</feature>
<protein>
    <submittedName>
        <fullName evidence="4">MgtC/SapB family protein</fullName>
    </submittedName>
</protein>
<feature type="transmembrane region" description="Helical" evidence="1">
    <location>
        <begin position="15"/>
        <end position="34"/>
    </location>
</feature>
<dbReference type="Pfam" id="PF02308">
    <property type="entry name" value="MgtC"/>
    <property type="match status" value="1"/>
</dbReference>
<dbReference type="PANTHER" id="PTHR39084:SF1">
    <property type="entry name" value="DUF4010 DOMAIN-CONTAINING PROTEIN"/>
    <property type="match status" value="1"/>
</dbReference>
<feature type="transmembrane region" description="Helical" evidence="1">
    <location>
        <begin position="186"/>
        <end position="203"/>
    </location>
</feature>
<keyword evidence="1" id="KW-0812">Transmembrane</keyword>
<keyword evidence="5" id="KW-1185">Reference proteome</keyword>
<feature type="transmembrane region" description="Helical" evidence="1">
    <location>
        <begin position="46"/>
        <end position="65"/>
    </location>
</feature>
<evidence type="ECO:0000259" key="2">
    <source>
        <dbReference type="Pfam" id="PF02308"/>
    </source>
</evidence>
<feature type="transmembrane region" description="Helical" evidence="1">
    <location>
        <begin position="316"/>
        <end position="335"/>
    </location>
</feature>
<organism evidence="4 5">
    <name type="scientific">Hydrocarboniclastica marina</name>
    <dbReference type="NCBI Taxonomy" id="2259620"/>
    <lineage>
        <taxon>Bacteria</taxon>
        <taxon>Pseudomonadati</taxon>
        <taxon>Pseudomonadota</taxon>
        <taxon>Gammaproteobacteria</taxon>
        <taxon>Alteromonadales</taxon>
        <taxon>Alteromonadaceae</taxon>
        <taxon>Hydrocarboniclastica</taxon>
    </lineage>
</organism>
<keyword evidence="1" id="KW-0472">Membrane</keyword>
<evidence type="ECO:0000259" key="3">
    <source>
        <dbReference type="Pfam" id="PF13194"/>
    </source>
</evidence>
<reference evidence="4 5" key="1">
    <citation type="submission" date="2018-07" db="EMBL/GenBank/DDBJ databases">
        <title>Marsedoiliclastica nanhaica gen. nov. sp. nov., a novel marine hydrocarbonoclastic bacterium isolated from an in-situ enriched hydrocarbon-degrading consortium in deep-sea sediment.</title>
        <authorList>
            <person name="Dong C."/>
            <person name="Ma T."/>
            <person name="Liu R."/>
            <person name="Shao Z."/>
        </authorList>
    </citation>
    <scope>NUCLEOTIDE SEQUENCE [LARGE SCALE GENOMIC DNA]</scope>
    <source>
        <strain evidence="5">soil36-7</strain>
    </source>
</reference>
<feature type="transmembrane region" description="Helical" evidence="1">
    <location>
        <begin position="379"/>
        <end position="401"/>
    </location>
</feature>
<feature type="transmembrane region" description="Helical" evidence="1">
    <location>
        <begin position="245"/>
        <end position="269"/>
    </location>
</feature>
<dbReference type="RefSeq" id="WP_136549751.1">
    <property type="nucleotide sequence ID" value="NZ_CP031093.1"/>
</dbReference>
<proteinExistence type="predicted"/>
<dbReference type="AlphaFoldDB" id="A0A4P7XKL7"/>
<dbReference type="OrthoDB" id="9813718at2"/>
<dbReference type="EMBL" id="CP031093">
    <property type="protein sequence ID" value="QCF27044.1"/>
    <property type="molecule type" value="Genomic_DNA"/>
</dbReference>
<dbReference type="Proteomes" id="UP000298049">
    <property type="component" value="Chromosome"/>
</dbReference>
<keyword evidence="1" id="KW-1133">Transmembrane helix</keyword>
<feature type="transmembrane region" description="Helical" evidence="1">
    <location>
        <begin position="276"/>
        <end position="296"/>
    </location>
</feature>
<accession>A0A4P7XKL7</accession>
<feature type="transmembrane region" description="Helical" evidence="1">
    <location>
        <begin position="347"/>
        <end position="367"/>
    </location>
</feature>
<evidence type="ECO:0000313" key="4">
    <source>
        <dbReference type="EMBL" id="QCF27044.1"/>
    </source>
</evidence>
<feature type="domain" description="MgtC/SapB/SrpB/YhiD N-terminal" evidence="2">
    <location>
        <begin position="18"/>
        <end position="143"/>
    </location>
</feature>
<dbReference type="InterPro" id="IPR025105">
    <property type="entry name" value="DUF4010"/>
</dbReference>
<dbReference type="PANTHER" id="PTHR39084">
    <property type="entry name" value="MEMBRANE PROTEIN-RELATED"/>
    <property type="match status" value="1"/>
</dbReference>
<sequence length="431" mass="45088">MSDILDSFFDLHPNLPGLAVALLLGLLIGTQRGWTQRERNPGERVAGVRTHTLTGLLGGLTLVLAESLGHWFAAVMLISFTLLVVTSYHAKVNKDQNVGITGSISLFLTFIFGALAVEGETFLAASAAVTTALILDNKQEIHRWVGLLQEKELAAGLKLLLISVVMLPVLPNEGFGPGDALNPYEIWWMVVLIASISFVGYFAMRIGGTRKGTVFTGLFAGLSSSTALTLHYARLSRQAGENASLLATGILLACGTMGPRVLLITAIVYPPLAFALLPPLSAAVLVMYLLAWRLWLKSKDGPADAGGGIGLQNNPLDLKSALVMGTIVAVVLALSEIFRERMGDTGIYLLAAVTGIADVNPITLSSARMAGAGLGLQAAAYSILIAAGVNSLIKVAAAAIIGRDLGRYLLAPICLAVVVGAVTALLLAGAT</sequence>